<name>A0A940M7Y1_9ACTN</name>
<dbReference type="AlphaFoldDB" id="A0A940M7Y1"/>
<keyword evidence="1" id="KW-0560">Oxidoreductase</keyword>
<comment type="caution">
    <text evidence="4">The sequence shown here is derived from an EMBL/GenBank/DDBJ whole genome shotgun (WGS) entry which is preliminary data.</text>
</comment>
<dbReference type="PANTHER" id="PTHR43476:SF3">
    <property type="entry name" value="FAD-BINDING MONOOXYGENASE"/>
    <property type="match status" value="1"/>
</dbReference>
<protein>
    <submittedName>
        <fullName evidence="4">Bifunctional 3-(3-hydroxy-phenyl)propionate/3-hydroxycinnamic acid hydroxylase</fullName>
    </submittedName>
</protein>
<dbReference type="InterPro" id="IPR036188">
    <property type="entry name" value="FAD/NAD-bd_sf"/>
</dbReference>
<dbReference type="RefSeq" id="WP_209338220.1">
    <property type="nucleotide sequence ID" value="NZ_JAGIQL010000005.1"/>
</dbReference>
<dbReference type="NCBIfam" id="NF004829">
    <property type="entry name" value="PRK06183.1-3"/>
    <property type="match status" value="1"/>
</dbReference>
<evidence type="ECO:0000256" key="1">
    <source>
        <dbReference type="ARBA" id="ARBA00023002"/>
    </source>
</evidence>
<proteinExistence type="predicted"/>
<organism evidence="4 5">
    <name type="scientific">Streptomyces montanisoli</name>
    <dbReference type="NCBI Taxonomy" id="2798581"/>
    <lineage>
        <taxon>Bacteria</taxon>
        <taxon>Bacillati</taxon>
        <taxon>Actinomycetota</taxon>
        <taxon>Actinomycetes</taxon>
        <taxon>Kitasatosporales</taxon>
        <taxon>Streptomycetaceae</taxon>
        <taxon>Streptomyces</taxon>
    </lineage>
</organism>
<accession>A0A940M7Y1</accession>
<dbReference type="InterPro" id="IPR050631">
    <property type="entry name" value="PheA/TfdB_FAD_monoxygenase"/>
</dbReference>
<sequence>MTSPPEATAFRPVVDCVVVGGGPVGLLTAIFLGQAGLRVTVVERWPQRYPLPRACTIDHEALRVLQAAGLMAEHAGLFEASQGDRGGYEFRNGEGDLLQAIDWNRTAESGWANTNGFHQPDLEAVLEELATATPGVSVHRGWTFQAMAQHHEEVTVELAPTHQPAEVVRVRSRWLVGADGANSSVRFRLGIGVGDSGFEADWLVVDYRPLVEEKWSAFVTQYCDPAQPATAVNSGPGRRRFEFMRRADMTVEELGRDSTAWRLMAPWGVTPDTARLERHAVYTFRGRWAHAWNRGNVFLAGDAAHLMPPFLGQGLCSGIRDARALAWRLAMVHRGLAAPAVLDTYGPERTGHVREIIDEAVAAGRVICELDVDRAAARDTEMTQRSHDPDAGTREPPHPRLGEPSLTLASGGAEGRLSPQGRIRNADCVGLFDDIVGGGGWQLISIVGDPTELLSAEGHSWFRRIGGVVADVSGAGPIQDLDGAYERWFTAHGCEAFLARPDFYVFAAGEHTDIPRFVSQLRGALQPDSAEGTS</sequence>
<dbReference type="Gene3D" id="3.30.70.2450">
    <property type="match status" value="1"/>
</dbReference>
<feature type="compositionally biased region" description="Basic and acidic residues" evidence="2">
    <location>
        <begin position="378"/>
        <end position="401"/>
    </location>
</feature>
<dbReference type="SUPFAM" id="SSF51905">
    <property type="entry name" value="FAD/NAD(P)-binding domain"/>
    <property type="match status" value="1"/>
</dbReference>
<dbReference type="EMBL" id="JAGIQL010000005">
    <property type="protein sequence ID" value="MBP0456439.1"/>
    <property type="molecule type" value="Genomic_DNA"/>
</dbReference>
<dbReference type="GO" id="GO:0008688">
    <property type="term" value="F:3-(3-hydroxyphenyl)propionate hydroxylase activity"/>
    <property type="evidence" value="ECO:0007669"/>
    <property type="project" value="TreeGrafter"/>
</dbReference>
<reference evidence="4" key="1">
    <citation type="submission" date="2021-03" db="EMBL/GenBank/DDBJ databases">
        <title>Whole genome sequence of Streptomyces bomunensis MMS17-BM035.</title>
        <authorList>
            <person name="Lee J.H."/>
        </authorList>
    </citation>
    <scope>NUCLEOTIDE SEQUENCE</scope>
    <source>
        <strain evidence="4">MMS17-BM035</strain>
    </source>
</reference>
<feature type="domain" description="FAD-binding" evidence="3">
    <location>
        <begin position="14"/>
        <end position="359"/>
    </location>
</feature>
<dbReference type="Pfam" id="PF01494">
    <property type="entry name" value="FAD_binding_3"/>
    <property type="match status" value="1"/>
</dbReference>
<evidence type="ECO:0000313" key="4">
    <source>
        <dbReference type="EMBL" id="MBP0456439.1"/>
    </source>
</evidence>
<dbReference type="Proteomes" id="UP000670475">
    <property type="component" value="Unassembled WGS sequence"/>
</dbReference>
<dbReference type="PANTHER" id="PTHR43476">
    <property type="entry name" value="3-(3-HYDROXY-PHENYL)PROPIONATE/3-HYDROXYCINNAMIC ACID HYDROXYLASE"/>
    <property type="match status" value="1"/>
</dbReference>
<dbReference type="GO" id="GO:0071949">
    <property type="term" value="F:FAD binding"/>
    <property type="evidence" value="ECO:0007669"/>
    <property type="project" value="InterPro"/>
</dbReference>
<dbReference type="Gene3D" id="3.50.50.60">
    <property type="entry name" value="FAD/NAD(P)-binding domain"/>
    <property type="match status" value="1"/>
</dbReference>
<evidence type="ECO:0000259" key="3">
    <source>
        <dbReference type="Pfam" id="PF01494"/>
    </source>
</evidence>
<evidence type="ECO:0000256" key="2">
    <source>
        <dbReference type="SAM" id="MobiDB-lite"/>
    </source>
</evidence>
<gene>
    <name evidence="4" type="ORF">JFN87_02830</name>
</gene>
<dbReference type="GO" id="GO:0019622">
    <property type="term" value="P:3-(3-hydroxy)phenylpropionate catabolic process"/>
    <property type="evidence" value="ECO:0007669"/>
    <property type="project" value="TreeGrafter"/>
</dbReference>
<keyword evidence="5" id="KW-1185">Reference proteome</keyword>
<dbReference type="InterPro" id="IPR002938">
    <property type="entry name" value="FAD-bd"/>
</dbReference>
<feature type="region of interest" description="Disordered" evidence="2">
    <location>
        <begin position="378"/>
        <end position="419"/>
    </location>
</feature>
<evidence type="ECO:0000313" key="5">
    <source>
        <dbReference type="Proteomes" id="UP000670475"/>
    </source>
</evidence>
<dbReference type="PRINTS" id="PR00420">
    <property type="entry name" value="RNGMNOXGNASE"/>
</dbReference>